<sequence>MPSASNSALWVERTPGGFTFNMKAFRLFTGHQTERKFFPKDLQSELPQTGKASLYYRDVPAPVIEEMWARYFEAIEPLRVAGKLGAVLFQFAPWMTSEPKNRAHVEHCAKRMHPYLTAFEFRNKSWLDERHSQSTLDFEREHGIVHVIMDAPEGVSNRAHTVWDVTSPELAIVRLHGRNAETWSGSSSAAERFNYDYSDAELCELSGPVREVAARAGQAHVIFNNCYEDAAQRNALTMMNTLK</sequence>
<keyword evidence="2" id="KW-1185">Reference proteome</keyword>
<reference evidence="1 2" key="1">
    <citation type="submission" date="2016-10" db="EMBL/GenBank/DDBJ databases">
        <authorList>
            <person name="de Groot N.N."/>
        </authorList>
    </citation>
    <scope>NUCLEOTIDE SEQUENCE [LARGE SCALE GENOMIC DNA]</scope>
    <source>
        <strain evidence="1 2">LMG 23650</strain>
    </source>
</reference>
<evidence type="ECO:0000313" key="1">
    <source>
        <dbReference type="EMBL" id="SFJ40286.1"/>
    </source>
</evidence>
<protein>
    <submittedName>
        <fullName evidence="1">Uncharacterized conserved protein YecE, DUF72 family</fullName>
    </submittedName>
</protein>
<dbReference type="OrthoDB" id="9780310at2"/>
<organism evidence="1 2">
    <name type="scientific">Paraburkholderia megapolitana</name>
    <dbReference type="NCBI Taxonomy" id="420953"/>
    <lineage>
        <taxon>Bacteria</taxon>
        <taxon>Pseudomonadati</taxon>
        <taxon>Pseudomonadota</taxon>
        <taxon>Betaproteobacteria</taxon>
        <taxon>Burkholderiales</taxon>
        <taxon>Burkholderiaceae</taxon>
        <taxon>Paraburkholderia</taxon>
    </lineage>
</organism>
<proteinExistence type="predicted"/>
<dbReference type="Pfam" id="PF01904">
    <property type="entry name" value="DUF72"/>
    <property type="match status" value="1"/>
</dbReference>
<dbReference type="Proteomes" id="UP000199548">
    <property type="component" value="Unassembled WGS sequence"/>
</dbReference>
<dbReference type="InterPro" id="IPR002763">
    <property type="entry name" value="DUF72"/>
</dbReference>
<dbReference type="Gene3D" id="3.20.20.410">
    <property type="entry name" value="Protein of unknown function UPF0759"/>
    <property type="match status" value="1"/>
</dbReference>
<evidence type="ECO:0000313" key="2">
    <source>
        <dbReference type="Proteomes" id="UP000199548"/>
    </source>
</evidence>
<gene>
    <name evidence="1" type="ORF">SAMN05192543_1071</name>
</gene>
<dbReference type="PANTHER" id="PTHR30348:SF13">
    <property type="entry name" value="UPF0759 PROTEIN YUNF"/>
    <property type="match status" value="1"/>
</dbReference>
<accession>A0A1I3R4W3</accession>
<dbReference type="SUPFAM" id="SSF117396">
    <property type="entry name" value="TM1631-like"/>
    <property type="match status" value="1"/>
</dbReference>
<dbReference type="AlphaFoldDB" id="A0A1I3R4W3"/>
<dbReference type="InterPro" id="IPR036520">
    <property type="entry name" value="UPF0759_sf"/>
</dbReference>
<dbReference type="EMBL" id="FOQU01000007">
    <property type="protein sequence ID" value="SFJ40286.1"/>
    <property type="molecule type" value="Genomic_DNA"/>
</dbReference>
<name>A0A1I3R4W3_9BURK</name>
<dbReference type="PANTHER" id="PTHR30348">
    <property type="entry name" value="UNCHARACTERIZED PROTEIN YECE"/>
    <property type="match status" value="1"/>
</dbReference>